<proteinExistence type="predicted"/>
<reference evidence="3 4" key="1">
    <citation type="submission" date="2018-10" db="EMBL/GenBank/DDBJ databases">
        <title>Draft genome sequence of the microsporidian Tubulinosema ratisbonensis.</title>
        <authorList>
            <person name="Polonais V."/>
            <person name="Peyretaillade E."/>
            <person name="Niehus S."/>
            <person name="Wawrzyniak I."/>
            <person name="Franchet A."/>
            <person name="Gaspin C."/>
            <person name="Reichstadt M."/>
            <person name="Belser C."/>
            <person name="Labadie K."/>
            <person name="Delbac F."/>
            <person name="Ferrandon D."/>
        </authorList>
    </citation>
    <scope>NUCLEOTIDE SEQUENCE [LARGE SCALE GENOMIC DNA]</scope>
    <source>
        <strain evidence="3 4">Franzen</strain>
    </source>
</reference>
<keyword evidence="2" id="KW-1133">Transmembrane helix</keyword>
<feature type="transmembrane region" description="Helical" evidence="2">
    <location>
        <begin position="6"/>
        <end position="25"/>
    </location>
</feature>
<sequence length="260" mass="30586">MKNTLNTILIILLGLALGIILILGIKKLTDRRKLHRNNIDEKSAIEARRNIIQEIQQEINTIENQLSTNKKIDKLKEFKMISDKYFMKKDGTMFVPSDYYLILNFSDKDVSINNSFLGSFMIDFLRINGITEDFVQFYKKSFYMSKHKISISGVKFNDIYITFVAFPNKDEFLNLNKSIENYEKDLNTFFADFLNLVLKNYKSKTLFLRESIFEKIAFLSKDSNGILFSRKELELRMKRSFLEAILHFSSQSISIVFYEE</sequence>
<evidence type="ECO:0000313" key="4">
    <source>
        <dbReference type="Proteomes" id="UP000282876"/>
    </source>
</evidence>
<protein>
    <submittedName>
        <fullName evidence="3">Uncharacterized protein</fullName>
    </submittedName>
</protein>
<feature type="coiled-coil region" evidence="1">
    <location>
        <begin position="45"/>
        <end position="72"/>
    </location>
</feature>
<keyword evidence="4" id="KW-1185">Reference proteome</keyword>
<evidence type="ECO:0000256" key="1">
    <source>
        <dbReference type="SAM" id="Coils"/>
    </source>
</evidence>
<evidence type="ECO:0000313" key="3">
    <source>
        <dbReference type="EMBL" id="RVD92997.1"/>
    </source>
</evidence>
<dbReference type="VEuPathDB" id="MicrosporidiaDB:TUBRATIS_004790"/>
<dbReference type="EMBL" id="RCSS01000106">
    <property type="protein sequence ID" value="RVD92997.1"/>
    <property type="molecule type" value="Genomic_DNA"/>
</dbReference>
<dbReference type="AlphaFoldDB" id="A0A437APR2"/>
<name>A0A437APR2_9MICR</name>
<accession>A0A437APR2</accession>
<comment type="caution">
    <text evidence="3">The sequence shown here is derived from an EMBL/GenBank/DDBJ whole genome shotgun (WGS) entry which is preliminary data.</text>
</comment>
<keyword evidence="2" id="KW-0812">Transmembrane</keyword>
<keyword evidence="1" id="KW-0175">Coiled coil</keyword>
<gene>
    <name evidence="3" type="ORF">TUBRATIS_004790</name>
</gene>
<evidence type="ECO:0000256" key="2">
    <source>
        <dbReference type="SAM" id="Phobius"/>
    </source>
</evidence>
<keyword evidence="2" id="KW-0472">Membrane</keyword>
<organism evidence="3 4">
    <name type="scientific">Tubulinosema ratisbonensis</name>
    <dbReference type="NCBI Taxonomy" id="291195"/>
    <lineage>
        <taxon>Eukaryota</taxon>
        <taxon>Fungi</taxon>
        <taxon>Fungi incertae sedis</taxon>
        <taxon>Microsporidia</taxon>
        <taxon>Tubulinosematoidea</taxon>
        <taxon>Tubulinosematidae</taxon>
        <taxon>Tubulinosema</taxon>
    </lineage>
</organism>
<dbReference type="Proteomes" id="UP000282876">
    <property type="component" value="Unassembled WGS sequence"/>
</dbReference>